<dbReference type="RefSeq" id="WP_130971793.1">
    <property type="nucleotide sequence ID" value="NZ_SITJ01000081.1"/>
</dbReference>
<dbReference type="EMBL" id="KX117087">
    <property type="protein sequence ID" value="ANF30040.1"/>
    <property type="molecule type" value="Genomic_DNA"/>
</dbReference>
<organism evidence="1">
    <name type="scientific">Hafnia alvei</name>
    <dbReference type="NCBI Taxonomy" id="569"/>
    <lineage>
        <taxon>Bacteria</taxon>
        <taxon>Pseudomonadati</taxon>
        <taxon>Pseudomonadota</taxon>
        <taxon>Gammaproteobacteria</taxon>
        <taxon>Enterobacterales</taxon>
        <taxon>Hafniaceae</taxon>
        <taxon>Hafnia</taxon>
    </lineage>
</organism>
<dbReference type="Pfam" id="PF14307">
    <property type="entry name" value="Glyco_tran_WbsX"/>
    <property type="match status" value="1"/>
</dbReference>
<dbReference type="CDD" id="cd11579">
    <property type="entry name" value="Glyco_tran_WbsX"/>
    <property type="match status" value="1"/>
</dbReference>
<accession>A0A172X091</accession>
<dbReference type="Proteomes" id="UP000291600">
    <property type="component" value="Unassembled WGS sequence"/>
</dbReference>
<reference evidence="1" key="1">
    <citation type="journal article" date="2016" name="PLoS ONE">
        <title>Genetic Diversity of O-Antigens in Hafnia alvei and the Development of a Suspension Array for Serotype Detection.</title>
        <authorList>
            <person name="Duan Z."/>
            <person name="Niedziela T."/>
            <person name="Lugowski C."/>
            <person name="Cao B."/>
            <person name="Wang T."/>
            <person name="Xu L."/>
            <person name="Yang B."/>
            <person name="Liu B."/>
            <person name="Wang L."/>
        </authorList>
    </citation>
    <scope>NUCLEOTIDE SEQUENCE</scope>
    <source>
        <strain evidence="1">PCM1210</strain>
    </source>
</reference>
<sequence length="347" mass="41050">MKKIIAYYLPQFHEIEENNQWWGKGFTEWTALENARKYTRDQKIRKPTELGYYCLDNINVIEKQFSLASEHGISAFCLWTYWFGNGEKILEKPLELMLKHNNNIDYCIAWANHSWMNKSKGILLKEQKYLGGNDYKLFFEYMLPHFKKNNYIKNENKPVVTIFDPKSIPDLSDFINIWNSEAKKNGFDGVYFIGDYTRQDSPYVSLLSAYLDSSKMFINRTFAQKVIERLVRRHRMKIIGPVKYDYKKMISSLWSTNNNSDDKEIPVIYSGWDTTIRHGRLGVIFQDFTVENFNENVHNALTYNKCEYVFLKSWNEWAEGNVIEPDTVFGRELLRKIKDNLDASTRG</sequence>
<name>A0A172X091_HAFAL</name>
<dbReference type="Gene3D" id="3.20.20.80">
    <property type="entry name" value="Glycosidases"/>
    <property type="match status" value="1"/>
</dbReference>
<reference evidence="2 3" key="2">
    <citation type="submission" date="2019-02" db="EMBL/GenBank/DDBJ databases">
        <title>Comparative genomic analysis of the Hafnia genus genomes.</title>
        <authorList>
            <person name="Zhiqiu Y."/>
            <person name="Chao Y."/>
            <person name="Yuhui D."/>
            <person name="Di H."/>
            <person name="Bin L."/>
        </authorList>
    </citation>
    <scope>NUCLEOTIDE SEQUENCE [LARGE SCALE GENOMIC DNA]</scope>
    <source>
        <strain evidence="2 3">PCM_1210</strain>
    </source>
</reference>
<dbReference type="EMBL" id="SITJ01000081">
    <property type="protein sequence ID" value="TBL64674.1"/>
    <property type="molecule type" value="Genomic_DNA"/>
</dbReference>
<dbReference type="AlphaFoldDB" id="A0A172X091"/>
<evidence type="ECO:0000313" key="1">
    <source>
        <dbReference type="EMBL" id="ANF30040.1"/>
    </source>
</evidence>
<proteinExistence type="predicted"/>
<dbReference type="PANTHER" id="PTHR41244:SF1">
    <property type="entry name" value="GLYCOSYLTRANSFERASE"/>
    <property type="match status" value="1"/>
</dbReference>
<evidence type="ECO:0000313" key="3">
    <source>
        <dbReference type="Proteomes" id="UP000291600"/>
    </source>
</evidence>
<evidence type="ECO:0008006" key="4">
    <source>
        <dbReference type="Google" id="ProtNLM"/>
    </source>
</evidence>
<dbReference type="InterPro" id="IPR032719">
    <property type="entry name" value="WbsX"/>
</dbReference>
<dbReference type="PANTHER" id="PTHR41244">
    <property type="entry name" value="RHAMNAN SYNTHESIS F"/>
    <property type="match status" value="1"/>
</dbReference>
<evidence type="ECO:0000313" key="2">
    <source>
        <dbReference type="EMBL" id="TBL64674.1"/>
    </source>
</evidence>
<protein>
    <recommendedName>
        <fullName evidence="4">Glycosyltransferase WbsX</fullName>
    </recommendedName>
</protein>
<gene>
    <name evidence="2" type="ORF">EYY96_22200</name>
</gene>